<protein>
    <submittedName>
        <fullName evidence="1">Uncharacterized protein</fullName>
    </submittedName>
</protein>
<evidence type="ECO:0000313" key="1">
    <source>
        <dbReference type="EMBL" id="ACG38805.1"/>
    </source>
</evidence>
<organism evidence="1">
    <name type="scientific">Zea mays</name>
    <name type="common">Maize</name>
    <dbReference type="NCBI Taxonomy" id="4577"/>
    <lineage>
        <taxon>Eukaryota</taxon>
        <taxon>Viridiplantae</taxon>
        <taxon>Streptophyta</taxon>
        <taxon>Embryophyta</taxon>
        <taxon>Tracheophyta</taxon>
        <taxon>Spermatophyta</taxon>
        <taxon>Magnoliopsida</taxon>
        <taxon>Liliopsida</taxon>
        <taxon>Poales</taxon>
        <taxon>Poaceae</taxon>
        <taxon>PACMAD clade</taxon>
        <taxon>Panicoideae</taxon>
        <taxon>Andropogonodae</taxon>
        <taxon>Andropogoneae</taxon>
        <taxon>Tripsacinae</taxon>
        <taxon>Zea</taxon>
    </lineage>
</organism>
<dbReference type="AlphaFoldDB" id="B6TNX2"/>
<sequence length="103" mass="11160">MATKGSHPAEASHLRIGTSAELPRYSSFPLSSTSFHSFLPTMCLIGALEEASLSTVRRFPLPASSPYQVVITSNPLSLLYGGTSSSYDFVNWSNTRNLAIPCY</sequence>
<dbReference type="EMBL" id="EU966687">
    <property type="protein sequence ID" value="ACG38805.1"/>
    <property type="molecule type" value="mRNA"/>
</dbReference>
<name>B6TNX2_MAIZE</name>
<proteinExistence type="evidence at transcript level"/>
<reference evidence="1" key="1">
    <citation type="journal article" date="2009" name="Plant Mol. Biol.">
        <title>Insights into corn genes derived from large-scale cDNA sequencing.</title>
        <authorList>
            <person name="Alexandrov N.N."/>
            <person name="Brover V.V."/>
            <person name="Freidin S."/>
            <person name="Troukhan M.E."/>
            <person name="Tatarinova T.V."/>
            <person name="Zhang H."/>
            <person name="Swaller T.J."/>
            <person name="Lu Y.P."/>
            <person name="Bouck J."/>
            <person name="Flavell R.B."/>
            <person name="Feldmann K.A."/>
        </authorList>
    </citation>
    <scope>NUCLEOTIDE SEQUENCE</scope>
</reference>
<dbReference type="GeneID" id="100277086"/>
<accession>B6TNX2</accession>
<dbReference type="KEGG" id="zma:100277086"/>